<dbReference type="AlphaFoldDB" id="A0A5J9SLT0"/>
<sequence length="396" mass="42599">MSRKTKPPAPAVASTGCSSLMSCLSLHRRGPPQPTVHDDANCSGDAEQYWKRVRFLEEEIRRLSKWLGHEERPATATGCVVGGGAKAGEKGGGAAAMCVRNGAKATEEADAAATERVVKRSAKVKEESGSTGTTAAACTKRCVSVGLAGGGVPGMMVKLEDGSYLYEVSRVGRPRERLAVQVSRPVIPENAKSASEVLDKMTAMRADDLCKFLMKMMPLKDIAGRQNPGEPVRRPARLSSGDDLVDAIIVKAMGMMEGLIQEGLKIQMNSTATDIAVAATDDRQQRHEPVSKNCMVHVVLIQARDPKEWYRAIGDPMIGVIEASLERKDGKVKLEMQGMHVAGISSVKRKPSDGRCVLWSASLRQCKGPHQGGGGGRDGDGCRCYCVRNPDRVFQR</sequence>
<dbReference type="PANTHER" id="PTHR33414">
    <property type="entry name" value="PROTEIN PLASTID MOVEMENT IMPAIRED 1-RELATED 1"/>
    <property type="match status" value="1"/>
</dbReference>
<dbReference type="InterPro" id="IPR048972">
    <property type="entry name" value="PMI1_PMIR1-2_C"/>
</dbReference>
<dbReference type="Proteomes" id="UP000324897">
    <property type="component" value="Unassembled WGS sequence"/>
</dbReference>
<organism evidence="2 3">
    <name type="scientific">Eragrostis curvula</name>
    <name type="common">weeping love grass</name>
    <dbReference type="NCBI Taxonomy" id="38414"/>
    <lineage>
        <taxon>Eukaryota</taxon>
        <taxon>Viridiplantae</taxon>
        <taxon>Streptophyta</taxon>
        <taxon>Embryophyta</taxon>
        <taxon>Tracheophyta</taxon>
        <taxon>Spermatophyta</taxon>
        <taxon>Magnoliopsida</taxon>
        <taxon>Liliopsida</taxon>
        <taxon>Poales</taxon>
        <taxon>Poaceae</taxon>
        <taxon>PACMAD clade</taxon>
        <taxon>Chloridoideae</taxon>
        <taxon>Eragrostideae</taxon>
        <taxon>Eragrostidinae</taxon>
        <taxon>Eragrostis</taxon>
    </lineage>
</organism>
<feature type="domain" description="PMI1/PMIR1-2 C-terminal" evidence="1">
    <location>
        <begin position="177"/>
        <end position="225"/>
    </location>
</feature>
<dbReference type="PANTHER" id="PTHR33414:SF8">
    <property type="entry name" value="OS09G0559200 PROTEIN"/>
    <property type="match status" value="1"/>
</dbReference>
<accession>A0A5J9SLT0</accession>
<dbReference type="OrthoDB" id="640135at2759"/>
<dbReference type="InterPro" id="IPR039614">
    <property type="entry name" value="PMI1-like"/>
</dbReference>
<name>A0A5J9SLT0_9POAL</name>
<dbReference type="Pfam" id="PF21745">
    <property type="entry name" value="PMI1_PMIR1-2_C"/>
    <property type="match status" value="1"/>
</dbReference>
<reference evidence="2 3" key="1">
    <citation type="journal article" date="2019" name="Sci. Rep.">
        <title>A high-quality genome of Eragrostis curvula grass provides insights into Poaceae evolution and supports new strategies to enhance forage quality.</title>
        <authorList>
            <person name="Carballo J."/>
            <person name="Santos B.A.C.M."/>
            <person name="Zappacosta D."/>
            <person name="Garbus I."/>
            <person name="Selva J.P."/>
            <person name="Gallo C.A."/>
            <person name="Diaz A."/>
            <person name="Albertini E."/>
            <person name="Caccamo M."/>
            <person name="Echenique V."/>
        </authorList>
    </citation>
    <scope>NUCLEOTIDE SEQUENCE [LARGE SCALE GENOMIC DNA]</scope>
    <source>
        <strain evidence="3">cv. Victoria</strain>
        <tissue evidence="2">Leaf</tissue>
    </source>
</reference>
<dbReference type="EMBL" id="RWGY01000660">
    <property type="protein sequence ID" value="TVT99904.1"/>
    <property type="molecule type" value="Genomic_DNA"/>
</dbReference>
<feature type="non-terminal residue" evidence="2">
    <location>
        <position position="1"/>
    </location>
</feature>
<comment type="caution">
    <text evidence="2">The sequence shown here is derived from an EMBL/GenBank/DDBJ whole genome shotgun (WGS) entry which is preliminary data.</text>
</comment>
<evidence type="ECO:0000313" key="3">
    <source>
        <dbReference type="Proteomes" id="UP000324897"/>
    </source>
</evidence>
<gene>
    <name evidence="2" type="ORF">EJB05_54695</name>
</gene>
<evidence type="ECO:0000259" key="1">
    <source>
        <dbReference type="Pfam" id="PF21745"/>
    </source>
</evidence>
<keyword evidence="3" id="KW-1185">Reference proteome</keyword>
<dbReference type="PROSITE" id="PS51257">
    <property type="entry name" value="PROKAR_LIPOPROTEIN"/>
    <property type="match status" value="1"/>
</dbReference>
<dbReference type="Gramene" id="TVT99904">
    <property type="protein sequence ID" value="TVT99904"/>
    <property type="gene ID" value="EJB05_54695"/>
</dbReference>
<evidence type="ECO:0000313" key="2">
    <source>
        <dbReference type="EMBL" id="TVT99904.1"/>
    </source>
</evidence>
<protein>
    <recommendedName>
        <fullName evidence="1">PMI1/PMIR1-2 C-terminal domain-containing protein</fullName>
    </recommendedName>
</protein>
<proteinExistence type="predicted"/>